<accession>A0A0A9AF91</accession>
<sequence>MIARNVPWESWLSSTAPMSAGKNST</sequence>
<evidence type="ECO:0000313" key="2">
    <source>
        <dbReference type="EMBL" id="JAD49811.1"/>
    </source>
</evidence>
<protein>
    <submittedName>
        <fullName evidence="2">Uncharacterized protein</fullName>
    </submittedName>
</protein>
<evidence type="ECO:0000256" key="1">
    <source>
        <dbReference type="SAM" id="MobiDB-lite"/>
    </source>
</evidence>
<reference evidence="2" key="2">
    <citation type="journal article" date="2015" name="Data Brief">
        <title>Shoot transcriptome of the giant reed, Arundo donax.</title>
        <authorList>
            <person name="Barrero R.A."/>
            <person name="Guerrero F.D."/>
            <person name="Moolhuijzen P."/>
            <person name="Goolsby J.A."/>
            <person name="Tidwell J."/>
            <person name="Bellgard S.E."/>
            <person name="Bellgard M.I."/>
        </authorList>
    </citation>
    <scope>NUCLEOTIDE SEQUENCE</scope>
    <source>
        <tissue evidence="2">Shoot tissue taken approximately 20 cm above the soil surface</tissue>
    </source>
</reference>
<name>A0A0A9AF91_ARUDO</name>
<reference evidence="2" key="1">
    <citation type="submission" date="2014-09" db="EMBL/GenBank/DDBJ databases">
        <authorList>
            <person name="Magalhaes I.L.F."/>
            <person name="Oliveira U."/>
            <person name="Santos F.R."/>
            <person name="Vidigal T.H.D.A."/>
            <person name="Brescovit A.D."/>
            <person name="Santos A.J."/>
        </authorList>
    </citation>
    <scope>NUCLEOTIDE SEQUENCE</scope>
    <source>
        <tissue evidence="2">Shoot tissue taken approximately 20 cm above the soil surface</tissue>
    </source>
</reference>
<feature type="region of interest" description="Disordered" evidence="1">
    <location>
        <begin position="1"/>
        <end position="25"/>
    </location>
</feature>
<feature type="compositionally biased region" description="Polar residues" evidence="1">
    <location>
        <begin position="11"/>
        <end position="25"/>
    </location>
</feature>
<dbReference type="EMBL" id="GBRH01248084">
    <property type="protein sequence ID" value="JAD49811.1"/>
    <property type="molecule type" value="Transcribed_RNA"/>
</dbReference>
<organism evidence="2">
    <name type="scientific">Arundo donax</name>
    <name type="common">Giant reed</name>
    <name type="synonym">Donax arundinaceus</name>
    <dbReference type="NCBI Taxonomy" id="35708"/>
    <lineage>
        <taxon>Eukaryota</taxon>
        <taxon>Viridiplantae</taxon>
        <taxon>Streptophyta</taxon>
        <taxon>Embryophyta</taxon>
        <taxon>Tracheophyta</taxon>
        <taxon>Spermatophyta</taxon>
        <taxon>Magnoliopsida</taxon>
        <taxon>Liliopsida</taxon>
        <taxon>Poales</taxon>
        <taxon>Poaceae</taxon>
        <taxon>PACMAD clade</taxon>
        <taxon>Arundinoideae</taxon>
        <taxon>Arundineae</taxon>
        <taxon>Arundo</taxon>
    </lineage>
</organism>
<proteinExistence type="predicted"/>
<dbReference type="AlphaFoldDB" id="A0A0A9AF91"/>